<evidence type="ECO:0000256" key="3">
    <source>
        <dbReference type="ARBA" id="ARBA00022985"/>
    </source>
</evidence>
<dbReference type="NCBIfam" id="NF003952">
    <property type="entry name" value="PRK05450.1-5"/>
    <property type="match status" value="1"/>
</dbReference>
<dbReference type="CDD" id="cd02517">
    <property type="entry name" value="CMP-KDO-Synthetase"/>
    <property type="match status" value="1"/>
</dbReference>
<dbReference type="InterPro" id="IPR004528">
    <property type="entry name" value="KdsB"/>
</dbReference>
<dbReference type="EMBL" id="CP092109">
    <property type="protein sequence ID" value="UWZ78752.1"/>
    <property type="molecule type" value="Genomic_DNA"/>
</dbReference>
<proteinExistence type="inferred from homology"/>
<dbReference type="NCBIfam" id="NF009905">
    <property type="entry name" value="PRK13368.1"/>
    <property type="match status" value="1"/>
</dbReference>
<dbReference type="InterPro" id="IPR029044">
    <property type="entry name" value="Nucleotide-diphossugar_trans"/>
</dbReference>
<dbReference type="PANTHER" id="PTHR42866">
    <property type="entry name" value="3-DEOXY-MANNO-OCTULOSONATE CYTIDYLYLTRANSFERASE"/>
    <property type="match status" value="1"/>
</dbReference>
<evidence type="ECO:0000256" key="1">
    <source>
        <dbReference type="ARBA" id="ARBA00022679"/>
    </source>
</evidence>
<comment type="catalytic activity">
    <reaction evidence="4">
        <text>3-deoxy-alpha-D-manno-oct-2-ulosonate + CTP = CMP-3-deoxy-beta-D-manno-octulosonate + diphosphate</text>
        <dbReference type="Rhea" id="RHEA:23448"/>
        <dbReference type="ChEBI" id="CHEBI:33019"/>
        <dbReference type="ChEBI" id="CHEBI:37563"/>
        <dbReference type="ChEBI" id="CHEBI:85986"/>
        <dbReference type="ChEBI" id="CHEBI:85987"/>
        <dbReference type="EC" id="2.7.7.38"/>
    </reaction>
</comment>
<keyword evidence="3 4" id="KW-0448">Lipopolysaccharide biosynthesis</keyword>
<comment type="similarity">
    <text evidence="4">Belongs to the KdsB family.</text>
</comment>
<evidence type="ECO:0000256" key="2">
    <source>
        <dbReference type="ARBA" id="ARBA00022695"/>
    </source>
</evidence>
<dbReference type="Proteomes" id="UP001060414">
    <property type="component" value="Chromosome"/>
</dbReference>
<keyword evidence="1 4" id="KW-0808">Transferase</keyword>
<gene>
    <name evidence="4 5" type="primary">kdsB</name>
    <name evidence="5" type="ORF">L9S41_13840</name>
</gene>
<keyword evidence="4" id="KW-0963">Cytoplasm</keyword>
<reference evidence="5" key="1">
    <citation type="journal article" date="2022" name="Environ. Microbiol.">
        <title>Geoalkalibacter halelectricus SAP #1 sp. nov. possessing extracellular electron transfer and mineral#reducing capabilities from a haloalkaline environment.</title>
        <authorList>
            <person name="Yadav S."/>
            <person name="Singh R."/>
            <person name="Sundharam S.S."/>
            <person name="Chaudhary S."/>
            <person name="Krishnamurthi S."/>
            <person name="Patil S.A."/>
        </authorList>
    </citation>
    <scope>NUCLEOTIDE SEQUENCE</scope>
    <source>
        <strain evidence="5">SAP-1</strain>
    </source>
</reference>
<keyword evidence="6" id="KW-1185">Reference proteome</keyword>
<dbReference type="HAMAP" id="MF_00057">
    <property type="entry name" value="KdsB"/>
    <property type="match status" value="1"/>
</dbReference>
<sequence>MNVTAIIPARYASTRFPGKPLVDILGKPMIQRVYERVRQAQGIDRVLVATDDPRIHDAVRAFGGEVAMTRADHPTGTDRLAEVAALLDTDLVVNVQGDEPLIDPRMIEEALAPMRTDASIPMGTLKTPIATVEEFLNPNVVKVVTDREGYALYFSRAPIPHPRDLAADLPQAMAQNAPFKHVGLYVYRRDFLLRYPHLPVTPLEDLEKLEQLRALEHGFRIRVVATELNSLGVDTPEDLERVRHALARS</sequence>
<protein>
    <recommendedName>
        <fullName evidence="4">3-deoxy-manno-octulosonate cytidylyltransferase</fullName>
        <ecNumber evidence="4">2.7.7.38</ecNumber>
    </recommendedName>
    <alternativeName>
        <fullName evidence="4">CMP-2-keto-3-deoxyoctulosonic acid synthase</fullName>
        <shortName evidence="4">CKS</shortName>
        <shortName evidence="4">CMP-KDO synthase</shortName>
    </alternativeName>
</protein>
<dbReference type="GO" id="GO:0008690">
    <property type="term" value="F:3-deoxy-manno-octulosonate cytidylyltransferase activity"/>
    <property type="evidence" value="ECO:0007669"/>
    <property type="project" value="UniProtKB-EC"/>
</dbReference>
<evidence type="ECO:0000256" key="4">
    <source>
        <dbReference type="HAMAP-Rule" id="MF_00057"/>
    </source>
</evidence>
<evidence type="ECO:0000313" key="5">
    <source>
        <dbReference type="EMBL" id="UWZ78752.1"/>
    </source>
</evidence>
<dbReference type="RefSeq" id="WP_260747110.1">
    <property type="nucleotide sequence ID" value="NZ_CP092109.1"/>
</dbReference>
<organism evidence="5 6">
    <name type="scientific">Geoalkalibacter halelectricus</name>
    <dbReference type="NCBI Taxonomy" id="2847045"/>
    <lineage>
        <taxon>Bacteria</taxon>
        <taxon>Pseudomonadati</taxon>
        <taxon>Thermodesulfobacteriota</taxon>
        <taxon>Desulfuromonadia</taxon>
        <taxon>Desulfuromonadales</taxon>
        <taxon>Geoalkalibacteraceae</taxon>
        <taxon>Geoalkalibacter</taxon>
    </lineage>
</organism>
<accession>A0ABY5ZHX9</accession>
<evidence type="ECO:0000313" key="6">
    <source>
        <dbReference type="Proteomes" id="UP001060414"/>
    </source>
</evidence>
<comment type="subcellular location">
    <subcellularLocation>
        <location evidence="4">Cytoplasm</location>
    </subcellularLocation>
</comment>
<comment type="function">
    <text evidence="4">Activates KDO (a required 8-carbon sugar) for incorporation into bacterial lipopolysaccharide in Gram-negative bacteria.</text>
</comment>
<dbReference type="Gene3D" id="3.90.550.10">
    <property type="entry name" value="Spore Coat Polysaccharide Biosynthesis Protein SpsA, Chain A"/>
    <property type="match status" value="1"/>
</dbReference>
<dbReference type="NCBIfam" id="NF003950">
    <property type="entry name" value="PRK05450.1-3"/>
    <property type="match status" value="1"/>
</dbReference>
<dbReference type="InterPro" id="IPR003329">
    <property type="entry name" value="Cytidylyl_trans"/>
</dbReference>
<dbReference type="NCBIfam" id="TIGR00466">
    <property type="entry name" value="kdsB"/>
    <property type="match status" value="1"/>
</dbReference>
<dbReference type="SUPFAM" id="SSF53448">
    <property type="entry name" value="Nucleotide-diphospho-sugar transferases"/>
    <property type="match status" value="1"/>
</dbReference>
<dbReference type="EC" id="2.7.7.38" evidence="4"/>
<keyword evidence="2 4" id="KW-0548">Nucleotidyltransferase</keyword>
<comment type="pathway">
    <text evidence="4">Nucleotide-sugar biosynthesis; CMP-3-deoxy-D-manno-octulosonate biosynthesis; CMP-3-deoxy-D-manno-octulosonate from 3-deoxy-D-manno-octulosonate and CTP: step 1/1.</text>
</comment>
<dbReference type="PANTHER" id="PTHR42866:SF2">
    <property type="entry name" value="3-DEOXY-MANNO-OCTULOSONATE CYTIDYLYLTRANSFERASE, MITOCHONDRIAL"/>
    <property type="match status" value="1"/>
</dbReference>
<dbReference type="Pfam" id="PF02348">
    <property type="entry name" value="CTP_transf_3"/>
    <property type="match status" value="1"/>
</dbReference>
<name>A0ABY5ZHX9_9BACT</name>